<name>A0A0F9KAH1_9ZZZZ</name>
<dbReference type="InterPro" id="IPR040684">
    <property type="entry name" value="HMUDK_hel"/>
</dbReference>
<dbReference type="EMBL" id="LAZR01015614">
    <property type="protein sequence ID" value="KKM08153.1"/>
    <property type="molecule type" value="Genomic_DNA"/>
</dbReference>
<reference evidence="2" key="1">
    <citation type="journal article" date="2015" name="Nature">
        <title>Complex archaea that bridge the gap between prokaryotes and eukaryotes.</title>
        <authorList>
            <person name="Spang A."/>
            <person name="Saw J.H."/>
            <person name="Jorgensen S.L."/>
            <person name="Zaremba-Niedzwiedzka K."/>
            <person name="Martijn J."/>
            <person name="Lind A.E."/>
            <person name="van Eijk R."/>
            <person name="Schleper C."/>
            <person name="Guy L."/>
            <person name="Ettema T.J."/>
        </authorList>
    </citation>
    <scope>NUCLEOTIDE SEQUENCE</scope>
</reference>
<dbReference type="Pfam" id="PF18723">
    <property type="entry name" value="HMUDK_hel"/>
    <property type="match status" value="1"/>
</dbReference>
<dbReference type="AlphaFoldDB" id="A0A0F9KAH1"/>
<feature type="domain" description="5-hmdU DNA kinase helical" evidence="1">
    <location>
        <begin position="22"/>
        <end position="286"/>
    </location>
</feature>
<evidence type="ECO:0000259" key="1">
    <source>
        <dbReference type="Pfam" id="PF18723"/>
    </source>
</evidence>
<evidence type="ECO:0000313" key="2">
    <source>
        <dbReference type="EMBL" id="KKM08153.1"/>
    </source>
</evidence>
<proteinExistence type="predicted"/>
<accession>A0A0F9KAH1</accession>
<gene>
    <name evidence="2" type="ORF">LCGC14_1726740</name>
</gene>
<protein>
    <recommendedName>
        <fullName evidence="1">5-hmdU DNA kinase helical domain-containing protein</fullName>
    </recommendedName>
</protein>
<comment type="caution">
    <text evidence="2">The sequence shown here is derived from an EMBL/GenBank/DDBJ whole genome shotgun (WGS) entry which is preliminary data.</text>
</comment>
<organism evidence="2">
    <name type="scientific">marine sediment metagenome</name>
    <dbReference type="NCBI Taxonomy" id="412755"/>
    <lineage>
        <taxon>unclassified sequences</taxon>
        <taxon>metagenomes</taxon>
        <taxon>ecological metagenomes</taxon>
    </lineage>
</organism>
<sequence>MAATSGTKSSAPSLGTAFSVTGFWDFVVERHRIWHRRFVEKLPSPWTDDPILRQFHFCNIFRDLDKGTIWYTDHVVNASMSLSSATWATIIYRLVNSVWIFEQLGPAAFDRKRWRGMIAEIRARDILLNSEAYLTFPWPHKFKGEGSRTDRFEYILGRLELEFDGVVHDLHDAKTLQEVGERLKTIYGIGPFLSLQIYRDLILASFLSFDTNDWVEIGVGALNSLRSLFGAEARTDKRRHELIYELTIDQDRQLAKRGWPKFEGRNLTACDIENCLCEYNKYAKLVAGRGRRRYYRRSQNVIQG</sequence>